<comment type="caution">
    <text evidence="4">The sequence shown here is derived from an EMBL/GenBank/DDBJ whole genome shotgun (WGS) entry which is preliminary data.</text>
</comment>
<dbReference type="PROSITE" id="PS51375">
    <property type="entry name" value="PPR"/>
    <property type="match status" value="4"/>
</dbReference>
<reference evidence="4" key="1">
    <citation type="submission" date="2022-10" db="EMBL/GenBank/DDBJ databases">
        <authorList>
            <person name="Hyden B.L."/>
            <person name="Feng K."/>
            <person name="Yates T."/>
            <person name="Jawdy S."/>
            <person name="Smart L.B."/>
            <person name="Muchero W."/>
        </authorList>
    </citation>
    <scope>NUCLEOTIDE SEQUENCE</scope>
    <source>
        <tissue evidence="4">Shoot tip</tissue>
    </source>
</reference>
<dbReference type="Proteomes" id="UP001141253">
    <property type="component" value="Chromosome 6"/>
</dbReference>
<organism evidence="4 5">
    <name type="scientific">Salix suchowensis</name>
    <dbReference type="NCBI Taxonomy" id="1278906"/>
    <lineage>
        <taxon>Eukaryota</taxon>
        <taxon>Viridiplantae</taxon>
        <taxon>Streptophyta</taxon>
        <taxon>Embryophyta</taxon>
        <taxon>Tracheophyta</taxon>
        <taxon>Spermatophyta</taxon>
        <taxon>Magnoliopsida</taxon>
        <taxon>eudicotyledons</taxon>
        <taxon>Gunneridae</taxon>
        <taxon>Pentapetalae</taxon>
        <taxon>rosids</taxon>
        <taxon>fabids</taxon>
        <taxon>Malpighiales</taxon>
        <taxon>Salicaceae</taxon>
        <taxon>Saliceae</taxon>
        <taxon>Salix</taxon>
    </lineage>
</organism>
<reference evidence="4" key="2">
    <citation type="journal article" date="2023" name="Int. J. Mol. Sci.">
        <title>De Novo Assembly and Annotation of 11 Diverse Shrub Willow (Salix) Genomes Reveals Novel Gene Organization in Sex-Linked Regions.</title>
        <authorList>
            <person name="Hyden B."/>
            <person name="Feng K."/>
            <person name="Yates T.B."/>
            <person name="Jawdy S."/>
            <person name="Cereghino C."/>
            <person name="Smart L.B."/>
            <person name="Muchero W."/>
        </authorList>
    </citation>
    <scope>NUCLEOTIDE SEQUENCE</scope>
    <source>
        <tissue evidence="4">Shoot tip</tissue>
    </source>
</reference>
<dbReference type="InterPro" id="IPR002885">
    <property type="entry name" value="PPR_rpt"/>
</dbReference>
<sequence>MAMPPAAAMAMPPAAAGTRTLARLPRSSDPPSMVTAITSCLQTLNPRNPNPKHINSTHLNQFSPHLDSDIVIEVIKQQPNPHQALFFFNWASNLNPNPNNYSHNHRCYVAIIDLLLSHSLFPIAKNLLEKHGVFSDLLVSKLIRAYGYSGDTKSAIFWFHKVREIQQGKCLFSWNAILGVLVRANQINVAKSFFDLIGLSVAGKSEEAIGYFNEMIRKGMKLDAKEYGVVIIAYCKMRRPDEAISLLKEMQVRGISRGVGSFNAVLRILVEIGELDKAVLLLKQVKNMGCLPNLVSYSTVICGLCRSQGRMQEVGDLVDDMLQDGFEMDATLYSCLVGGFCEASNEEMAMRAFNDSINKNYVINVQSFSFFVNLMCEKGRFIEAEQIFKDMCRRCSLVDVDSYQRILDDQLHKHQGR</sequence>
<evidence type="ECO:0000256" key="3">
    <source>
        <dbReference type="PROSITE-ProRule" id="PRU00708"/>
    </source>
</evidence>
<feature type="repeat" description="PPR" evidence="3">
    <location>
        <begin position="223"/>
        <end position="257"/>
    </location>
</feature>
<evidence type="ECO:0008006" key="6">
    <source>
        <dbReference type="Google" id="ProtNLM"/>
    </source>
</evidence>
<dbReference type="Gene3D" id="1.25.40.10">
    <property type="entry name" value="Tetratricopeptide repeat domain"/>
    <property type="match status" value="3"/>
</dbReference>
<feature type="repeat" description="PPR" evidence="3">
    <location>
        <begin position="258"/>
        <end position="292"/>
    </location>
</feature>
<evidence type="ECO:0000313" key="4">
    <source>
        <dbReference type="EMBL" id="KAJ6382640.1"/>
    </source>
</evidence>
<evidence type="ECO:0000313" key="5">
    <source>
        <dbReference type="Proteomes" id="UP001141253"/>
    </source>
</evidence>
<feature type="repeat" description="PPR" evidence="3">
    <location>
        <begin position="293"/>
        <end position="328"/>
    </location>
</feature>
<dbReference type="SUPFAM" id="SSF81901">
    <property type="entry name" value="HCP-like"/>
    <property type="match status" value="1"/>
</dbReference>
<evidence type="ECO:0000256" key="2">
    <source>
        <dbReference type="ARBA" id="ARBA00022737"/>
    </source>
</evidence>
<dbReference type="InterPro" id="IPR051240">
    <property type="entry name" value="Mito_RNA-Proc/Resp"/>
</dbReference>
<keyword evidence="5" id="KW-1185">Reference proteome</keyword>
<dbReference type="Pfam" id="PF13041">
    <property type="entry name" value="PPR_2"/>
    <property type="match status" value="1"/>
</dbReference>
<gene>
    <name evidence="4" type="ORF">OIU77_031138</name>
</gene>
<comment type="similarity">
    <text evidence="1">Belongs to the PPR family. P subfamily.</text>
</comment>
<evidence type="ECO:0000256" key="1">
    <source>
        <dbReference type="ARBA" id="ARBA00007626"/>
    </source>
</evidence>
<proteinExistence type="inferred from homology"/>
<accession>A0ABQ9BES4</accession>
<dbReference type="PANTHER" id="PTHR47933:SF22">
    <property type="entry name" value="REPEAT-CONTAINING PROTEIN, PUTATIVE-RELATED"/>
    <property type="match status" value="1"/>
</dbReference>
<dbReference type="PANTHER" id="PTHR47933">
    <property type="entry name" value="PENTATRICOPEPTIDE REPEAT-CONTAINING PROTEIN 1, MITOCHONDRIAL"/>
    <property type="match status" value="1"/>
</dbReference>
<keyword evidence="2" id="KW-0677">Repeat</keyword>
<name>A0ABQ9BES4_9ROSI</name>
<dbReference type="InterPro" id="IPR011990">
    <property type="entry name" value="TPR-like_helical_dom_sf"/>
</dbReference>
<protein>
    <recommendedName>
        <fullName evidence="6">Pentatricopeptide repeat-containing protein</fullName>
    </recommendedName>
</protein>
<dbReference type="NCBIfam" id="TIGR00756">
    <property type="entry name" value="PPR"/>
    <property type="match status" value="4"/>
</dbReference>
<dbReference type="Pfam" id="PF01535">
    <property type="entry name" value="PPR"/>
    <property type="match status" value="3"/>
</dbReference>
<dbReference type="EMBL" id="JAPFFI010000009">
    <property type="protein sequence ID" value="KAJ6382640.1"/>
    <property type="molecule type" value="Genomic_DNA"/>
</dbReference>
<feature type="repeat" description="PPR" evidence="3">
    <location>
        <begin position="364"/>
        <end position="394"/>
    </location>
</feature>